<dbReference type="SUPFAM" id="SSF54373">
    <property type="entry name" value="FAD-linked reductases, C-terminal domain"/>
    <property type="match status" value="1"/>
</dbReference>
<dbReference type="GO" id="GO:0016709">
    <property type="term" value="F:oxidoreductase activity, acting on paired donors, with incorporation or reduction of molecular oxygen, NAD(P)H as one donor, and incorporation of one atom of oxygen"/>
    <property type="evidence" value="ECO:0007669"/>
    <property type="project" value="UniProtKB-ARBA"/>
</dbReference>
<dbReference type="Pfam" id="PF07690">
    <property type="entry name" value="MFS_1"/>
    <property type="match status" value="1"/>
</dbReference>
<keyword evidence="8" id="KW-0472">Membrane</keyword>
<dbReference type="PANTHER" id="PTHR43004">
    <property type="entry name" value="TRK SYSTEM POTASSIUM UPTAKE PROTEIN"/>
    <property type="match status" value="1"/>
</dbReference>
<dbReference type="PANTHER" id="PTHR43004:SF19">
    <property type="entry name" value="BINDING MONOOXYGENASE, PUTATIVE (JCVI)-RELATED"/>
    <property type="match status" value="1"/>
</dbReference>
<dbReference type="InterPro" id="IPR036249">
    <property type="entry name" value="Thioredoxin-like_sf"/>
</dbReference>
<organism evidence="10 11">
    <name type="scientific">Cylindrodendrum hubeiense</name>
    <dbReference type="NCBI Taxonomy" id="595255"/>
    <lineage>
        <taxon>Eukaryota</taxon>
        <taxon>Fungi</taxon>
        <taxon>Dikarya</taxon>
        <taxon>Ascomycota</taxon>
        <taxon>Pezizomycotina</taxon>
        <taxon>Sordariomycetes</taxon>
        <taxon>Hypocreomycetidae</taxon>
        <taxon>Hypocreales</taxon>
        <taxon>Nectriaceae</taxon>
        <taxon>Cylindrodendrum</taxon>
    </lineage>
</organism>
<feature type="transmembrane region" description="Helical" evidence="8">
    <location>
        <begin position="858"/>
        <end position="881"/>
    </location>
</feature>
<sequence>MDEVDVAIIGGGPTGLFTGLLLHQLGVSVSILDAKPESLDLGRADALNARTQQYFEVANILDELLPQGLKCNTSSTFGNGEFKSRQNQWWVGIEHALHKNFLMIGQPVVERLIANRLEGRVHYNEQVLSITEEGDSVEIVTQSGRKVRSKYALGADGAKSTVRNALGLTFTGTKPEMLWAVLDTFIDTDFPVCPEIITFELDGQSRVSWIPRERGLSRFYVLLEGEVNQELAEASIKKHMAPYRVDFVKTEWYSTFDVKERIASSFVSKEGSGRILLAGDAAHVHSVNGGQGLNTGIADAFGLAWRLAMALRPDVKKDAAVTLIKSYDIERRSTAQEVIGVAAALVRDTVHEAKKYVSTIQRNAAYITGMGVSYESMASPLIKESSHDIWKAGHRCPDIIVKPASGAENTRLYTEASYGKFLVLLIGKHPESAFDYGSVADLYHILPSEEQTEQTEQNGEVESRSTVGNRFTADWVKSDDSFVVVVRPDMYIGYVTGGDDSWNQYLAELQSYVPPFQQQVLSLSFRTSVPNTKFHAPLLEEVSIGRPSAEEDPSAVPPSDQAAVSVPNGGLLAWLQVAGLVSSYGTFQTIYEAEQLKHHTPFQISIVGSLQTFLMVFLGFIVGPMYDAGYFRHLLVAGSLLIVVGTVLQSLCSSLWQFILTQGVLVGVGAGCLSILSVAITSLWFTTKLPLANGIAASGSGFGGVLLPIMLRELYPKIGLPWAVRALGLVLLVLLGVANAVLRARDIKSKNRKRRSLVDLTAFSDWPYLLFVAGCFVVFLGMYTPFVYIQSYALDENISSSNLALYFLAILNASSIFGRILPSLIAQRIGSMNMIIGTTIALSITSLSLLTAKTQARLIAAIVFQGFFTGTFFALQPTIFVRLTADPSKIGTRFGMAFSVMSVALLFGSPISGALRGQMGYDAAWVWAGITIFCGGAIILAARVLKRQWTKPV</sequence>
<name>A0A9P5HA95_9HYPO</name>
<keyword evidence="5" id="KW-0274">FAD</keyword>
<keyword evidence="8" id="KW-0812">Transmembrane</keyword>
<dbReference type="GO" id="GO:0022857">
    <property type="term" value="F:transmembrane transporter activity"/>
    <property type="evidence" value="ECO:0007669"/>
    <property type="project" value="InterPro"/>
</dbReference>
<dbReference type="Proteomes" id="UP000722485">
    <property type="component" value="Unassembled WGS sequence"/>
</dbReference>
<dbReference type="InterPro" id="IPR050641">
    <property type="entry name" value="RIFMO-like"/>
</dbReference>
<evidence type="ECO:0000256" key="8">
    <source>
        <dbReference type="SAM" id="Phobius"/>
    </source>
</evidence>
<dbReference type="EMBL" id="JAANBB010000237">
    <property type="protein sequence ID" value="KAF7545813.1"/>
    <property type="molecule type" value="Genomic_DNA"/>
</dbReference>
<dbReference type="InterPro" id="IPR036188">
    <property type="entry name" value="FAD/NAD-bd_sf"/>
</dbReference>
<dbReference type="PROSITE" id="PS50850">
    <property type="entry name" value="MFS"/>
    <property type="match status" value="1"/>
</dbReference>
<accession>A0A9P5HA95</accession>
<evidence type="ECO:0000259" key="9">
    <source>
        <dbReference type="PROSITE" id="PS50850"/>
    </source>
</evidence>
<feature type="transmembrane region" description="Helical" evidence="8">
    <location>
        <begin position="893"/>
        <end position="912"/>
    </location>
</feature>
<dbReference type="InterPro" id="IPR036259">
    <property type="entry name" value="MFS_trans_sf"/>
</dbReference>
<dbReference type="SUPFAM" id="SSF51905">
    <property type="entry name" value="FAD/NAD(P)-binding domain"/>
    <property type="match status" value="1"/>
</dbReference>
<comment type="similarity">
    <text evidence="3">Belongs to the PheA/TfdB FAD monooxygenase family.</text>
</comment>
<evidence type="ECO:0000256" key="7">
    <source>
        <dbReference type="ARBA" id="ARBA00023180"/>
    </source>
</evidence>
<reference evidence="10" key="1">
    <citation type="submission" date="2020-03" db="EMBL/GenBank/DDBJ databases">
        <title>Draft Genome Sequence of Cylindrodendrum hubeiense.</title>
        <authorList>
            <person name="Buettner E."/>
            <person name="Kellner H."/>
        </authorList>
    </citation>
    <scope>NUCLEOTIDE SEQUENCE</scope>
    <source>
        <strain evidence="10">IHI 201604</strain>
    </source>
</reference>
<evidence type="ECO:0000313" key="10">
    <source>
        <dbReference type="EMBL" id="KAF7545813.1"/>
    </source>
</evidence>
<comment type="cofactor">
    <cofactor evidence="1">
        <name>FAD</name>
        <dbReference type="ChEBI" id="CHEBI:57692"/>
    </cofactor>
</comment>
<comment type="subcellular location">
    <subcellularLocation>
        <location evidence="2">Membrane</location>
        <topology evidence="2">Multi-pass membrane protein</topology>
    </subcellularLocation>
</comment>
<dbReference type="InterPro" id="IPR002938">
    <property type="entry name" value="FAD-bd"/>
</dbReference>
<dbReference type="SUPFAM" id="SSF103473">
    <property type="entry name" value="MFS general substrate transporter"/>
    <property type="match status" value="1"/>
</dbReference>
<dbReference type="Pfam" id="PF01494">
    <property type="entry name" value="FAD_binding_3"/>
    <property type="match status" value="1"/>
</dbReference>
<dbReference type="InterPro" id="IPR011701">
    <property type="entry name" value="MFS"/>
</dbReference>
<keyword evidence="8" id="KW-1133">Transmembrane helix</keyword>
<keyword evidence="7" id="KW-0325">Glycoprotein</keyword>
<evidence type="ECO:0000256" key="2">
    <source>
        <dbReference type="ARBA" id="ARBA00004141"/>
    </source>
</evidence>
<gene>
    <name evidence="10" type="ORF">G7Z17_g8893</name>
</gene>
<evidence type="ECO:0000256" key="3">
    <source>
        <dbReference type="ARBA" id="ARBA00007801"/>
    </source>
</evidence>
<protein>
    <recommendedName>
        <fullName evidence="9">Major facilitator superfamily (MFS) profile domain-containing protein</fullName>
    </recommendedName>
</protein>
<dbReference type="GO" id="GO:0016020">
    <property type="term" value="C:membrane"/>
    <property type="evidence" value="ECO:0007669"/>
    <property type="project" value="UniProtKB-SubCell"/>
</dbReference>
<evidence type="ECO:0000313" key="11">
    <source>
        <dbReference type="Proteomes" id="UP000722485"/>
    </source>
</evidence>
<feature type="transmembrane region" description="Helical" evidence="8">
    <location>
        <begin position="634"/>
        <end position="658"/>
    </location>
</feature>
<evidence type="ECO:0000256" key="1">
    <source>
        <dbReference type="ARBA" id="ARBA00001974"/>
    </source>
</evidence>
<feature type="domain" description="Major facilitator superfamily (MFS) profile" evidence="9">
    <location>
        <begin position="767"/>
        <end position="953"/>
    </location>
</feature>
<keyword evidence="6" id="KW-0560">Oxidoreductase</keyword>
<keyword evidence="4" id="KW-0285">Flavoprotein</keyword>
<dbReference type="AlphaFoldDB" id="A0A9P5HA95"/>
<evidence type="ECO:0000256" key="5">
    <source>
        <dbReference type="ARBA" id="ARBA00022827"/>
    </source>
</evidence>
<proteinExistence type="inferred from homology"/>
<feature type="transmembrane region" description="Helical" evidence="8">
    <location>
        <begin position="924"/>
        <end position="945"/>
    </location>
</feature>
<feature type="transmembrane region" description="Helical" evidence="8">
    <location>
        <begin position="602"/>
        <end position="622"/>
    </location>
</feature>
<feature type="transmembrane region" description="Helical" evidence="8">
    <location>
        <begin position="763"/>
        <end position="783"/>
    </location>
</feature>
<dbReference type="SUPFAM" id="SSF52833">
    <property type="entry name" value="Thioredoxin-like"/>
    <property type="match status" value="1"/>
</dbReference>
<feature type="transmembrane region" description="Helical" evidence="8">
    <location>
        <begin position="691"/>
        <end position="710"/>
    </location>
</feature>
<dbReference type="Gene3D" id="3.50.50.60">
    <property type="entry name" value="FAD/NAD(P)-binding domain"/>
    <property type="match status" value="1"/>
</dbReference>
<evidence type="ECO:0000256" key="6">
    <source>
        <dbReference type="ARBA" id="ARBA00023002"/>
    </source>
</evidence>
<dbReference type="OrthoDB" id="1716816at2759"/>
<dbReference type="PRINTS" id="PR00420">
    <property type="entry name" value="RNGMNOXGNASE"/>
</dbReference>
<feature type="transmembrane region" description="Helical" evidence="8">
    <location>
        <begin position="833"/>
        <end position="852"/>
    </location>
</feature>
<dbReference type="Gene3D" id="1.20.1250.20">
    <property type="entry name" value="MFS general substrate transporter like domains"/>
    <property type="match status" value="1"/>
</dbReference>
<dbReference type="Gene3D" id="3.30.9.10">
    <property type="entry name" value="D-Amino Acid Oxidase, subunit A, domain 2"/>
    <property type="match status" value="1"/>
</dbReference>
<comment type="caution">
    <text evidence="10">The sequence shown here is derived from an EMBL/GenBank/DDBJ whole genome shotgun (WGS) entry which is preliminary data.</text>
</comment>
<feature type="transmembrane region" description="Helical" evidence="8">
    <location>
        <begin position="803"/>
        <end position="821"/>
    </location>
</feature>
<dbReference type="InterPro" id="IPR020846">
    <property type="entry name" value="MFS_dom"/>
</dbReference>
<feature type="transmembrane region" description="Helical" evidence="8">
    <location>
        <begin position="664"/>
        <end position="684"/>
    </location>
</feature>
<keyword evidence="11" id="KW-1185">Reference proteome</keyword>
<dbReference type="GO" id="GO:0071949">
    <property type="term" value="F:FAD binding"/>
    <property type="evidence" value="ECO:0007669"/>
    <property type="project" value="InterPro"/>
</dbReference>
<evidence type="ECO:0000256" key="4">
    <source>
        <dbReference type="ARBA" id="ARBA00022630"/>
    </source>
</evidence>
<feature type="transmembrane region" description="Helical" evidence="8">
    <location>
        <begin position="722"/>
        <end position="742"/>
    </location>
</feature>